<comment type="similarity">
    <text evidence="2 6">Belongs to the group II decarboxylase family.</text>
</comment>
<dbReference type="EMBL" id="CM026421">
    <property type="protein sequence ID" value="KAG0589443.1"/>
    <property type="molecule type" value="Genomic_DNA"/>
</dbReference>
<comment type="caution">
    <text evidence="7">The sequence shown here is derived from an EMBL/GenBank/DDBJ whole genome shotgun (WGS) entry which is preliminary data.</text>
</comment>
<dbReference type="Proteomes" id="UP000822688">
    <property type="component" value="Chromosome 1"/>
</dbReference>
<dbReference type="InterPro" id="IPR015424">
    <property type="entry name" value="PyrdxlP-dep_Trfase"/>
</dbReference>
<keyword evidence="3" id="KW-0210">Decarboxylase</keyword>
<evidence type="ECO:0000256" key="3">
    <source>
        <dbReference type="ARBA" id="ARBA00022793"/>
    </source>
</evidence>
<evidence type="ECO:0000313" key="8">
    <source>
        <dbReference type="Proteomes" id="UP000822688"/>
    </source>
</evidence>
<evidence type="ECO:0000256" key="4">
    <source>
        <dbReference type="ARBA" id="ARBA00022898"/>
    </source>
</evidence>
<dbReference type="AlphaFoldDB" id="A0A8T0J3V5"/>
<protein>
    <submittedName>
        <fullName evidence="7">Uncharacterized protein</fullName>
    </submittedName>
</protein>
<comment type="cofactor">
    <cofactor evidence="1 6">
        <name>pyridoxal 5'-phosphate</name>
        <dbReference type="ChEBI" id="CHEBI:597326"/>
    </cofactor>
</comment>
<dbReference type="Gene3D" id="3.90.1150.10">
    <property type="entry name" value="Aspartate Aminotransferase, domain 1"/>
    <property type="match status" value="1"/>
</dbReference>
<reference evidence="7" key="1">
    <citation type="submission" date="2020-06" db="EMBL/GenBank/DDBJ databases">
        <title>WGS assembly of Ceratodon purpureus strain R40.</title>
        <authorList>
            <person name="Carey S.B."/>
            <person name="Jenkins J."/>
            <person name="Shu S."/>
            <person name="Lovell J.T."/>
            <person name="Sreedasyam A."/>
            <person name="Maumus F."/>
            <person name="Tiley G.P."/>
            <person name="Fernandez-Pozo N."/>
            <person name="Barry K."/>
            <person name="Chen C."/>
            <person name="Wang M."/>
            <person name="Lipzen A."/>
            <person name="Daum C."/>
            <person name="Saski C.A."/>
            <person name="Payton A.C."/>
            <person name="Mcbreen J.C."/>
            <person name="Conrad R.E."/>
            <person name="Kollar L.M."/>
            <person name="Olsson S."/>
            <person name="Huttunen S."/>
            <person name="Landis J.B."/>
            <person name="Wickett N.J."/>
            <person name="Johnson M.G."/>
            <person name="Rensing S.A."/>
            <person name="Grimwood J."/>
            <person name="Schmutz J."/>
            <person name="Mcdaniel S.F."/>
        </authorList>
    </citation>
    <scope>NUCLEOTIDE SEQUENCE</scope>
    <source>
        <strain evidence="7">R40</strain>
    </source>
</reference>
<dbReference type="InterPro" id="IPR010977">
    <property type="entry name" value="Aromatic_deC"/>
</dbReference>
<evidence type="ECO:0000313" key="7">
    <source>
        <dbReference type="EMBL" id="KAG0589443.1"/>
    </source>
</evidence>
<keyword evidence="8" id="KW-1185">Reference proteome</keyword>
<dbReference type="InterPro" id="IPR015422">
    <property type="entry name" value="PyrdxlP-dep_Trfase_small"/>
</dbReference>
<gene>
    <name evidence="7" type="ORF">KC19_1G021000</name>
</gene>
<evidence type="ECO:0000256" key="6">
    <source>
        <dbReference type="RuleBase" id="RU000382"/>
    </source>
</evidence>
<proteinExistence type="inferred from homology"/>
<keyword evidence="5 6" id="KW-0456">Lyase</keyword>
<dbReference type="InterPro" id="IPR002129">
    <property type="entry name" value="PyrdxlP-dep_de-COase"/>
</dbReference>
<dbReference type="PANTHER" id="PTHR11999">
    <property type="entry name" value="GROUP II PYRIDOXAL-5-PHOSPHATE DECARBOXYLASE"/>
    <property type="match status" value="1"/>
</dbReference>
<dbReference type="GO" id="GO:0005737">
    <property type="term" value="C:cytoplasm"/>
    <property type="evidence" value="ECO:0007669"/>
    <property type="project" value="TreeGrafter"/>
</dbReference>
<evidence type="ECO:0000256" key="1">
    <source>
        <dbReference type="ARBA" id="ARBA00001933"/>
    </source>
</evidence>
<keyword evidence="4 6" id="KW-0663">Pyridoxal phosphate</keyword>
<accession>A0A8T0J3V5</accession>
<dbReference type="Gene3D" id="3.40.640.10">
    <property type="entry name" value="Type I PLP-dependent aspartate aminotransferase-like (Major domain)"/>
    <property type="match status" value="1"/>
</dbReference>
<evidence type="ECO:0000256" key="5">
    <source>
        <dbReference type="ARBA" id="ARBA00023239"/>
    </source>
</evidence>
<dbReference type="Pfam" id="PF00282">
    <property type="entry name" value="Pyridoxal_deC"/>
    <property type="match status" value="1"/>
</dbReference>
<dbReference type="GO" id="GO:0030170">
    <property type="term" value="F:pyridoxal phosphate binding"/>
    <property type="evidence" value="ECO:0007669"/>
    <property type="project" value="InterPro"/>
</dbReference>
<organism evidence="7 8">
    <name type="scientific">Ceratodon purpureus</name>
    <name type="common">Fire moss</name>
    <name type="synonym">Dicranum purpureum</name>
    <dbReference type="NCBI Taxonomy" id="3225"/>
    <lineage>
        <taxon>Eukaryota</taxon>
        <taxon>Viridiplantae</taxon>
        <taxon>Streptophyta</taxon>
        <taxon>Embryophyta</taxon>
        <taxon>Bryophyta</taxon>
        <taxon>Bryophytina</taxon>
        <taxon>Bryopsida</taxon>
        <taxon>Dicranidae</taxon>
        <taxon>Pseudoditrichales</taxon>
        <taxon>Ditrichaceae</taxon>
        <taxon>Ceratodon</taxon>
    </lineage>
</organism>
<dbReference type="SUPFAM" id="SSF53383">
    <property type="entry name" value="PLP-dependent transferases"/>
    <property type="match status" value="1"/>
</dbReference>
<evidence type="ECO:0000256" key="2">
    <source>
        <dbReference type="ARBA" id="ARBA00009533"/>
    </source>
</evidence>
<name>A0A8T0J3V5_CERPU</name>
<dbReference type="GO" id="GO:0019752">
    <property type="term" value="P:carboxylic acid metabolic process"/>
    <property type="evidence" value="ECO:0007669"/>
    <property type="project" value="InterPro"/>
</dbReference>
<dbReference type="PANTHER" id="PTHR11999:SF70">
    <property type="entry name" value="MIP05841P"/>
    <property type="match status" value="1"/>
</dbReference>
<dbReference type="GO" id="GO:0016831">
    <property type="term" value="F:carboxy-lyase activity"/>
    <property type="evidence" value="ECO:0007669"/>
    <property type="project" value="UniProtKB-KW"/>
</dbReference>
<dbReference type="InterPro" id="IPR015421">
    <property type="entry name" value="PyrdxlP-dep_Trfase_major"/>
</dbReference>
<sequence length="288" mass="32483">MWFHVDGAYAGNACICPEYRPHLNGIEKADSFNMNPHKWLPTNFDCSTLWVQNRTLLQAALGIYPVYLRNKLSDNGLVVDYKDWQIPLGRRFRALKLWMVMRMYGSSGLQSYICNHCDLAKHFEKLLRTDSRFEVMAPRMFSLVCFRLRPPPNDADNGYALNAMLADALNSDGSILVTNTIRILLPACFLDSLTMCCSLLHEILIPHCLIDGRMRSCCAGSGRSLHYSVCYWWIANGVAACRVCLESYSVASLQVSCGLMERVWITSSLVGMIPSRLTRGSSIEFLAS</sequence>